<name>A0A8E2EW35_9PEZI</name>
<dbReference type="SUPFAM" id="SSF103473">
    <property type="entry name" value="MFS general substrate transporter"/>
    <property type="match status" value="1"/>
</dbReference>
<accession>A0A8E2EW35</accession>
<keyword evidence="4 6" id="KW-1133">Transmembrane helix</keyword>
<comment type="subcellular location">
    <subcellularLocation>
        <location evidence="1">Membrane</location>
        <topology evidence="1">Multi-pass membrane protein</topology>
    </subcellularLocation>
</comment>
<feature type="transmembrane region" description="Helical" evidence="6">
    <location>
        <begin position="174"/>
        <end position="193"/>
    </location>
</feature>
<dbReference type="PANTHER" id="PTHR43791">
    <property type="entry name" value="PERMEASE-RELATED"/>
    <property type="match status" value="1"/>
</dbReference>
<gene>
    <name evidence="7" type="ORF">AOQ84DRAFT_297936</name>
</gene>
<dbReference type="AlphaFoldDB" id="A0A8E2EW35"/>
<sequence length="491" mass="54407">MAAEGISDSEKPTEYLEKVALEDSSHGFAPPSAGEESAVIRKLDWHLLPLVFVLYSLSVLDRSNLGNAKLAGMTKDINLTGNRYNWLGTIFYIAYILFQWTIIGWKHFSPHRWAAVVVFFWGFVATIQATTFNWGGLMACRFFLGIAEAMFGPGVPLYLSYFYPREKVGFRHGIFISGAAMANAYGGALAYGISQIRGSVAPWKILFIIEGVPTCLIAIIAWFFLPDSLLAARFLNEREKAVAAHFVARNQKVEEGSEKSGVRFRELFEAFKDPKSYIPGIMYFSCNVSFASLPLFVPTIISEMGSFSQIQSNGLSAPPYLLCFFTIITLSFLSDRFRMRGPFCAFAALVAAIGFILQATTRSVASRYFGVFLSVNIFASVALLLAWTANLHATESRRAGGYTILATIGQCGPLLGTNVFPADEKPYYRKGMWISCAFCLLVTVLSVALSAHLVRENRKMERAGVLVSQGSEIVDAPDNAEFAERKIRYIY</sequence>
<keyword evidence="8" id="KW-1185">Reference proteome</keyword>
<feature type="transmembrane region" description="Helical" evidence="6">
    <location>
        <begin position="84"/>
        <end position="105"/>
    </location>
</feature>
<feature type="transmembrane region" description="Helical" evidence="6">
    <location>
        <begin position="111"/>
        <end position="130"/>
    </location>
</feature>
<evidence type="ECO:0000313" key="8">
    <source>
        <dbReference type="Proteomes" id="UP000250140"/>
    </source>
</evidence>
<evidence type="ECO:0000313" key="7">
    <source>
        <dbReference type="EMBL" id="OCL05956.1"/>
    </source>
</evidence>
<evidence type="ECO:0000256" key="1">
    <source>
        <dbReference type="ARBA" id="ARBA00004141"/>
    </source>
</evidence>
<dbReference type="Proteomes" id="UP000250140">
    <property type="component" value="Unassembled WGS sequence"/>
</dbReference>
<feature type="transmembrane region" description="Helical" evidence="6">
    <location>
        <begin position="313"/>
        <end position="333"/>
    </location>
</feature>
<organism evidence="7 8">
    <name type="scientific">Glonium stellatum</name>
    <dbReference type="NCBI Taxonomy" id="574774"/>
    <lineage>
        <taxon>Eukaryota</taxon>
        <taxon>Fungi</taxon>
        <taxon>Dikarya</taxon>
        <taxon>Ascomycota</taxon>
        <taxon>Pezizomycotina</taxon>
        <taxon>Dothideomycetes</taxon>
        <taxon>Pleosporomycetidae</taxon>
        <taxon>Gloniales</taxon>
        <taxon>Gloniaceae</taxon>
        <taxon>Glonium</taxon>
    </lineage>
</organism>
<feature type="transmembrane region" description="Helical" evidence="6">
    <location>
        <begin position="205"/>
        <end position="225"/>
    </location>
</feature>
<keyword evidence="5 6" id="KW-0472">Membrane</keyword>
<dbReference type="InterPro" id="IPR036259">
    <property type="entry name" value="MFS_trans_sf"/>
</dbReference>
<dbReference type="FunFam" id="1.20.1250.20:FF:000013">
    <property type="entry name" value="MFS general substrate transporter"/>
    <property type="match status" value="1"/>
</dbReference>
<reference evidence="7 8" key="1">
    <citation type="journal article" date="2016" name="Nat. Commun.">
        <title>Ectomycorrhizal ecology is imprinted in the genome of the dominant symbiotic fungus Cenococcum geophilum.</title>
        <authorList>
            <consortium name="DOE Joint Genome Institute"/>
            <person name="Peter M."/>
            <person name="Kohler A."/>
            <person name="Ohm R.A."/>
            <person name="Kuo A."/>
            <person name="Krutzmann J."/>
            <person name="Morin E."/>
            <person name="Arend M."/>
            <person name="Barry K.W."/>
            <person name="Binder M."/>
            <person name="Choi C."/>
            <person name="Clum A."/>
            <person name="Copeland A."/>
            <person name="Grisel N."/>
            <person name="Haridas S."/>
            <person name="Kipfer T."/>
            <person name="LaButti K."/>
            <person name="Lindquist E."/>
            <person name="Lipzen A."/>
            <person name="Maire R."/>
            <person name="Meier B."/>
            <person name="Mihaltcheva S."/>
            <person name="Molinier V."/>
            <person name="Murat C."/>
            <person name="Poggeler S."/>
            <person name="Quandt C.A."/>
            <person name="Sperisen C."/>
            <person name="Tritt A."/>
            <person name="Tisserant E."/>
            <person name="Crous P.W."/>
            <person name="Henrissat B."/>
            <person name="Nehls U."/>
            <person name="Egli S."/>
            <person name="Spatafora J.W."/>
            <person name="Grigoriev I.V."/>
            <person name="Martin F.M."/>
        </authorList>
    </citation>
    <scope>NUCLEOTIDE SEQUENCE [LARGE SCALE GENOMIC DNA]</scope>
    <source>
        <strain evidence="7 8">CBS 207.34</strain>
    </source>
</reference>
<feature type="transmembrane region" description="Helical" evidence="6">
    <location>
        <begin position="339"/>
        <end position="357"/>
    </location>
</feature>
<feature type="transmembrane region" description="Helical" evidence="6">
    <location>
        <begin position="369"/>
        <end position="389"/>
    </location>
</feature>
<dbReference type="OrthoDB" id="2985014at2759"/>
<evidence type="ECO:0000256" key="5">
    <source>
        <dbReference type="ARBA" id="ARBA00023136"/>
    </source>
</evidence>
<evidence type="ECO:0000256" key="6">
    <source>
        <dbReference type="SAM" id="Phobius"/>
    </source>
</evidence>
<evidence type="ECO:0000256" key="3">
    <source>
        <dbReference type="ARBA" id="ARBA00022692"/>
    </source>
</evidence>
<dbReference type="GO" id="GO:0016020">
    <property type="term" value="C:membrane"/>
    <property type="evidence" value="ECO:0007669"/>
    <property type="project" value="UniProtKB-SubCell"/>
</dbReference>
<dbReference type="EMBL" id="KV750163">
    <property type="protein sequence ID" value="OCL05956.1"/>
    <property type="molecule type" value="Genomic_DNA"/>
</dbReference>
<dbReference type="Gene3D" id="1.20.1250.20">
    <property type="entry name" value="MFS general substrate transporter like domains"/>
    <property type="match status" value="2"/>
</dbReference>
<feature type="transmembrane region" description="Helical" evidence="6">
    <location>
        <begin position="432"/>
        <end position="454"/>
    </location>
</feature>
<evidence type="ECO:0000256" key="4">
    <source>
        <dbReference type="ARBA" id="ARBA00022989"/>
    </source>
</evidence>
<evidence type="ECO:0000256" key="2">
    <source>
        <dbReference type="ARBA" id="ARBA00022448"/>
    </source>
</evidence>
<dbReference type="Pfam" id="PF07690">
    <property type="entry name" value="MFS_1"/>
    <property type="match status" value="1"/>
</dbReference>
<dbReference type="GO" id="GO:0022857">
    <property type="term" value="F:transmembrane transporter activity"/>
    <property type="evidence" value="ECO:0007669"/>
    <property type="project" value="InterPro"/>
</dbReference>
<feature type="transmembrane region" description="Helical" evidence="6">
    <location>
        <begin position="142"/>
        <end position="162"/>
    </location>
</feature>
<dbReference type="FunFam" id="1.20.1250.20:FF:000018">
    <property type="entry name" value="MFS transporter permease"/>
    <property type="match status" value="1"/>
</dbReference>
<protein>
    <submittedName>
        <fullName evidence="7">MFS general substrate transporter</fullName>
    </submittedName>
</protein>
<keyword evidence="2" id="KW-0813">Transport</keyword>
<dbReference type="PANTHER" id="PTHR43791:SF36">
    <property type="entry name" value="TRANSPORTER, PUTATIVE (AFU_ORTHOLOGUE AFUA_6G08340)-RELATED"/>
    <property type="match status" value="1"/>
</dbReference>
<dbReference type="InterPro" id="IPR011701">
    <property type="entry name" value="MFS"/>
</dbReference>
<keyword evidence="3 6" id="KW-0812">Transmembrane</keyword>
<proteinExistence type="predicted"/>